<keyword evidence="1" id="KW-0812">Transmembrane</keyword>
<reference evidence="3 4" key="1">
    <citation type="journal article" date="2019" name="Int. J. Syst. Evol. Microbiol.">
        <title>The Global Catalogue of Microorganisms (GCM) 10K type strain sequencing project: providing services to taxonomists for standard genome sequencing and annotation.</title>
        <authorList>
            <consortium name="The Broad Institute Genomics Platform"/>
            <consortium name="The Broad Institute Genome Sequencing Center for Infectious Disease"/>
            <person name="Wu L."/>
            <person name="Ma J."/>
        </authorList>
    </citation>
    <scope>NUCLEOTIDE SEQUENCE [LARGE SCALE GENOMIC DNA]</scope>
    <source>
        <strain evidence="3 4">JCM 13318</strain>
    </source>
</reference>
<evidence type="ECO:0000259" key="2">
    <source>
        <dbReference type="Pfam" id="PF13828"/>
    </source>
</evidence>
<keyword evidence="4" id="KW-1185">Reference proteome</keyword>
<sequence>MNTRVLPLGNTYTGSNGPVHAPVAAHTPAPVHTPAHSPALVQAPVTYGNRASVVVYQQVAPTNSSSIVALVLGLISFISSFFFLGFVGIIFGHIARSQIKARGERGNGMAVAGLWLSYLSVLFWVAFWLLYFGVIALMIGAAITAGGGTVS</sequence>
<feature type="transmembrane region" description="Helical" evidence="1">
    <location>
        <begin position="115"/>
        <end position="143"/>
    </location>
</feature>
<keyword evidence="1" id="KW-0472">Membrane</keyword>
<name>A0ABN2AD04_9MICO</name>
<gene>
    <name evidence="3" type="ORF">GCM10009690_18310</name>
</gene>
<keyword evidence="1" id="KW-1133">Transmembrane helix</keyword>
<dbReference type="RefSeq" id="WP_173151712.1">
    <property type="nucleotide sequence ID" value="NZ_BAAALX010000009.1"/>
</dbReference>
<evidence type="ECO:0000313" key="4">
    <source>
        <dbReference type="Proteomes" id="UP001500177"/>
    </source>
</evidence>
<protein>
    <recommendedName>
        <fullName evidence="2">DUF4190 domain-containing protein</fullName>
    </recommendedName>
</protein>
<dbReference type="Proteomes" id="UP001500177">
    <property type="component" value="Unassembled WGS sequence"/>
</dbReference>
<proteinExistence type="predicted"/>
<organism evidence="3 4">
    <name type="scientific">Brevibacterium permense</name>
    <dbReference type="NCBI Taxonomy" id="234834"/>
    <lineage>
        <taxon>Bacteria</taxon>
        <taxon>Bacillati</taxon>
        <taxon>Actinomycetota</taxon>
        <taxon>Actinomycetes</taxon>
        <taxon>Micrococcales</taxon>
        <taxon>Brevibacteriaceae</taxon>
        <taxon>Brevibacterium</taxon>
    </lineage>
</organism>
<comment type="caution">
    <text evidence="3">The sequence shown here is derived from an EMBL/GenBank/DDBJ whole genome shotgun (WGS) entry which is preliminary data.</text>
</comment>
<dbReference type="InterPro" id="IPR025241">
    <property type="entry name" value="DUF4190"/>
</dbReference>
<dbReference type="Pfam" id="PF13828">
    <property type="entry name" value="DUF4190"/>
    <property type="match status" value="1"/>
</dbReference>
<feature type="domain" description="DUF4190" evidence="2">
    <location>
        <begin position="66"/>
        <end position="126"/>
    </location>
</feature>
<evidence type="ECO:0000313" key="3">
    <source>
        <dbReference type="EMBL" id="GAA1515605.1"/>
    </source>
</evidence>
<evidence type="ECO:0000256" key="1">
    <source>
        <dbReference type="SAM" id="Phobius"/>
    </source>
</evidence>
<dbReference type="EMBL" id="BAAALX010000009">
    <property type="protein sequence ID" value="GAA1515605.1"/>
    <property type="molecule type" value="Genomic_DNA"/>
</dbReference>
<accession>A0ABN2AD04</accession>
<feature type="transmembrane region" description="Helical" evidence="1">
    <location>
        <begin position="67"/>
        <end position="94"/>
    </location>
</feature>